<dbReference type="EMBL" id="JADOGI010000019">
    <property type="protein sequence ID" value="MBF8185886.1"/>
    <property type="molecule type" value="Genomic_DNA"/>
</dbReference>
<dbReference type="AlphaFoldDB" id="A0A931EZ63"/>
<keyword evidence="5" id="KW-0067">ATP-binding</keyword>
<dbReference type="InterPro" id="IPR030830">
    <property type="entry name" value="Myo_inos_IolC"/>
</dbReference>
<keyword evidence="2 7" id="KW-0808">Transferase</keyword>
<dbReference type="PANTHER" id="PTHR43085:SF49">
    <property type="entry name" value="5-DEHYDRO-2-DEOXYGLUCONOKINASE"/>
    <property type="match status" value="1"/>
</dbReference>
<dbReference type="InterPro" id="IPR011611">
    <property type="entry name" value="PfkB_dom"/>
</dbReference>
<organism evidence="7 8">
    <name type="scientific">Nonomuraea cypriaca</name>
    <dbReference type="NCBI Taxonomy" id="1187855"/>
    <lineage>
        <taxon>Bacteria</taxon>
        <taxon>Bacillati</taxon>
        <taxon>Actinomycetota</taxon>
        <taxon>Actinomycetes</taxon>
        <taxon>Streptosporangiales</taxon>
        <taxon>Streptosporangiaceae</taxon>
        <taxon>Nonomuraea</taxon>
    </lineage>
</organism>
<dbReference type="InterPro" id="IPR029056">
    <property type="entry name" value="Ribokinase-like"/>
</dbReference>
<dbReference type="CDD" id="cd01166">
    <property type="entry name" value="KdgK"/>
    <property type="match status" value="1"/>
</dbReference>
<keyword evidence="4" id="KW-0418">Kinase</keyword>
<dbReference type="Proteomes" id="UP000605361">
    <property type="component" value="Unassembled WGS sequence"/>
</dbReference>
<sequence length="337" mass="35321">MTICHSDEVSSIPGGALYDLITIGRSGVDVYPLQTGVGLADVETFGKFLGGSPTNVAVAAARHGLRPAVITAVGADPFGEFVRRAIRGFGVDDAYVSTIEGPPTPVTFCEIFPPDHFPIYFYRGEHPPDLRISTSSLDLDAIGAARLFWFSLTGLSKEPSASAHAAALSARRSARRSARGSGWTVFDLDYRPTLWESRVAAHEAAQRALPYADVAVGNLEEVETAVGVRDPEAAARALLVAGVKVAIVKMGPEGVFARTSEESTVVEPVEVKVVNGIGAGDAFGGAVCLGLLRGWPLERTIRFANAAGAFVAARLACADAMPTTAEVEDLLGNGVPS</sequence>
<comment type="caution">
    <text evidence="7">The sequence shown here is derived from an EMBL/GenBank/DDBJ whole genome shotgun (WGS) entry which is preliminary data.</text>
</comment>
<dbReference type="NCBIfam" id="TIGR04382">
    <property type="entry name" value="myo_inos_iolC_N"/>
    <property type="match status" value="1"/>
</dbReference>
<dbReference type="Pfam" id="PF00294">
    <property type="entry name" value="PfkB"/>
    <property type="match status" value="1"/>
</dbReference>
<evidence type="ECO:0000256" key="2">
    <source>
        <dbReference type="ARBA" id="ARBA00022679"/>
    </source>
</evidence>
<evidence type="ECO:0000256" key="5">
    <source>
        <dbReference type="ARBA" id="ARBA00022840"/>
    </source>
</evidence>
<evidence type="ECO:0000256" key="4">
    <source>
        <dbReference type="ARBA" id="ARBA00022777"/>
    </source>
</evidence>
<comment type="similarity">
    <text evidence="1">Belongs to the carbohydrate kinase PfkB family.</text>
</comment>
<keyword evidence="8" id="KW-1185">Reference proteome</keyword>
<gene>
    <name evidence="7" type="primary">iolC</name>
    <name evidence="7" type="ORF">ITP53_09040</name>
</gene>
<evidence type="ECO:0000259" key="6">
    <source>
        <dbReference type="Pfam" id="PF00294"/>
    </source>
</evidence>
<dbReference type="InterPro" id="IPR023314">
    <property type="entry name" value="Myo_inos_IolC-like_sf"/>
</dbReference>
<evidence type="ECO:0000256" key="1">
    <source>
        <dbReference type="ARBA" id="ARBA00010688"/>
    </source>
</evidence>
<proteinExistence type="inferred from homology"/>
<dbReference type="InterPro" id="IPR050306">
    <property type="entry name" value="PfkB_Carbo_kinase"/>
</dbReference>
<dbReference type="GO" id="GO:0005524">
    <property type="term" value="F:ATP binding"/>
    <property type="evidence" value="ECO:0007669"/>
    <property type="project" value="UniProtKB-KW"/>
</dbReference>
<keyword evidence="3" id="KW-0547">Nucleotide-binding</keyword>
<dbReference type="SUPFAM" id="SSF53613">
    <property type="entry name" value="Ribokinase-like"/>
    <property type="match status" value="1"/>
</dbReference>
<reference evidence="7" key="1">
    <citation type="submission" date="2020-11" db="EMBL/GenBank/DDBJ databases">
        <title>Whole-genome analyses of Nonomuraea sp. K274.</title>
        <authorList>
            <person name="Veyisoglu A."/>
        </authorList>
    </citation>
    <scope>NUCLEOTIDE SEQUENCE</scope>
    <source>
        <strain evidence="7">K274</strain>
    </source>
</reference>
<dbReference type="PANTHER" id="PTHR43085">
    <property type="entry name" value="HEXOKINASE FAMILY MEMBER"/>
    <property type="match status" value="1"/>
</dbReference>
<dbReference type="GO" id="GO:0047590">
    <property type="term" value="F:5-dehydro-2-deoxygluconokinase activity"/>
    <property type="evidence" value="ECO:0007669"/>
    <property type="project" value="UniProtKB-EC"/>
</dbReference>
<evidence type="ECO:0000313" key="8">
    <source>
        <dbReference type="Proteomes" id="UP000605361"/>
    </source>
</evidence>
<dbReference type="Gene3D" id="3.40.1190.20">
    <property type="match status" value="1"/>
</dbReference>
<feature type="domain" description="Carbohydrate kinase PfkB" evidence="6">
    <location>
        <begin position="20"/>
        <end position="323"/>
    </location>
</feature>
<dbReference type="Gene3D" id="2.20.150.10">
    <property type="entry name" value="putative 5-dehydro-2- deoxygluconokinase"/>
    <property type="match status" value="1"/>
</dbReference>
<name>A0A931EZ63_9ACTN</name>
<dbReference type="EC" id="2.7.1.92" evidence="7"/>
<protein>
    <submittedName>
        <fullName evidence="7">5-dehydro-2-deoxygluconokinase</fullName>
        <ecNumber evidence="7">2.7.1.92</ecNumber>
    </submittedName>
</protein>
<evidence type="ECO:0000313" key="7">
    <source>
        <dbReference type="EMBL" id="MBF8185886.1"/>
    </source>
</evidence>
<evidence type="ECO:0000256" key="3">
    <source>
        <dbReference type="ARBA" id="ARBA00022741"/>
    </source>
</evidence>
<accession>A0A931EZ63</accession>